<keyword evidence="4" id="KW-1003">Cell membrane</keyword>
<evidence type="ECO:0000256" key="6">
    <source>
        <dbReference type="ARBA" id="ARBA00022989"/>
    </source>
</evidence>
<evidence type="ECO:0000256" key="9">
    <source>
        <dbReference type="SAM" id="Phobius"/>
    </source>
</evidence>
<feature type="transmembrane region" description="Helical" evidence="9">
    <location>
        <begin position="130"/>
        <end position="150"/>
    </location>
</feature>
<keyword evidence="5 9" id="KW-0812">Transmembrane</keyword>
<feature type="transmembrane region" description="Helical" evidence="9">
    <location>
        <begin position="306"/>
        <end position="339"/>
    </location>
</feature>
<dbReference type="InterPro" id="IPR000522">
    <property type="entry name" value="ABC_transptr_permease_BtuC"/>
</dbReference>
<feature type="transmembrane region" description="Helical" evidence="9">
    <location>
        <begin position="70"/>
        <end position="95"/>
    </location>
</feature>
<dbReference type="PANTHER" id="PTHR30472:SF25">
    <property type="entry name" value="ABC TRANSPORTER PERMEASE PROTEIN MJ0876-RELATED"/>
    <property type="match status" value="1"/>
</dbReference>
<dbReference type="CDD" id="cd06550">
    <property type="entry name" value="TM_ABC_iron-siderophores_like"/>
    <property type="match status" value="1"/>
</dbReference>
<keyword evidence="7 9" id="KW-0472">Membrane</keyword>
<feature type="transmembrane region" description="Helical" evidence="9">
    <location>
        <begin position="188"/>
        <end position="207"/>
    </location>
</feature>
<dbReference type="Proteomes" id="UP000320461">
    <property type="component" value="Unassembled WGS sequence"/>
</dbReference>
<evidence type="ECO:0000256" key="2">
    <source>
        <dbReference type="ARBA" id="ARBA00007935"/>
    </source>
</evidence>
<dbReference type="PANTHER" id="PTHR30472">
    <property type="entry name" value="FERRIC ENTEROBACTIN TRANSPORT SYSTEM PERMEASE PROTEIN"/>
    <property type="match status" value="1"/>
</dbReference>
<dbReference type="GO" id="GO:0022857">
    <property type="term" value="F:transmembrane transporter activity"/>
    <property type="evidence" value="ECO:0007669"/>
    <property type="project" value="InterPro"/>
</dbReference>
<sequence length="408" mass="41406">MTVTQTHPAAAEAHETAAREAATPAVTAHEAAGPAAAAPTTVRSALRGAAPRAAELVLAPQAAGRRARTIALLSGLAVALVVVAVLAAGVGQLHIPPPEVLGAVLRRFGIDGGAAATHVNTDAALWTIRFPRIVMALLVGAALATGGALMQGVFGNPLADPGVVGVSSGAAVGACTVIVFGWTFLGSWTAAVAAFVAGLLTTLLVYATARDGGRTQVVTLVLTGVAVNAVAGAALAFLTFLGDTQAREQIVFWQLGSLNGTRWPYVAVVAPLVLLGILGAGLLARRLDLLALGERPARHLGVDVERLRIVSIVLVALLTAAAVAFCGIIAFVGLVVPHLVRMAVGPGHRVLVPASALGGAVLLMCADLVARTAVPYADLPIGMLTALCGGPFFFWLIRRTRRSAGGWA</sequence>
<dbReference type="Pfam" id="PF01032">
    <property type="entry name" value="FecCD"/>
    <property type="match status" value="1"/>
</dbReference>
<dbReference type="AlphaFoldDB" id="A0A4Y3KFV2"/>
<evidence type="ECO:0000256" key="7">
    <source>
        <dbReference type="ARBA" id="ARBA00023136"/>
    </source>
</evidence>
<feature type="transmembrane region" description="Helical" evidence="9">
    <location>
        <begin position="219"/>
        <end position="242"/>
    </location>
</feature>
<feature type="compositionally biased region" description="Low complexity" evidence="8">
    <location>
        <begin position="1"/>
        <end position="11"/>
    </location>
</feature>
<accession>A0A4Y3KFV2</accession>
<dbReference type="SUPFAM" id="SSF81345">
    <property type="entry name" value="ABC transporter involved in vitamin B12 uptake, BtuC"/>
    <property type="match status" value="1"/>
</dbReference>
<dbReference type="FunFam" id="1.10.3470.10:FF:000001">
    <property type="entry name" value="Vitamin B12 ABC transporter permease BtuC"/>
    <property type="match status" value="1"/>
</dbReference>
<protein>
    <submittedName>
        <fullName evidence="10">ABC transporter permease</fullName>
    </submittedName>
</protein>
<dbReference type="Gene3D" id="1.10.3470.10">
    <property type="entry name" value="ABC transporter involved in vitamin B12 uptake, BtuC"/>
    <property type="match status" value="1"/>
</dbReference>
<gene>
    <name evidence="10" type="ORF">CGE01nite_05920</name>
</gene>
<feature type="compositionally biased region" description="Low complexity" evidence="8">
    <location>
        <begin position="19"/>
        <end position="37"/>
    </location>
</feature>
<comment type="subcellular location">
    <subcellularLocation>
        <location evidence="1">Cell membrane</location>
        <topology evidence="1">Multi-pass membrane protein</topology>
    </subcellularLocation>
</comment>
<organism evidence="10 11">
    <name type="scientific">Cellulomonas gelida</name>
    <dbReference type="NCBI Taxonomy" id="1712"/>
    <lineage>
        <taxon>Bacteria</taxon>
        <taxon>Bacillati</taxon>
        <taxon>Actinomycetota</taxon>
        <taxon>Actinomycetes</taxon>
        <taxon>Micrococcales</taxon>
        <taxon>Cellulomonadaceae</taxon>
        <taxon>Cellulomonas</taxon>
    </lineage>
</organism>
<evidence type="ECO:0000256" key="1">
    <source>
        <dbReference type="ARBA" id="ARBA00004651"/>
    </source>
</evidence>
<evidence type="ECO:0000313" key="11">
    <source>
        <dbReference type="Proteomes" id="UP000320461"/>
    </source>
</evidence>
<evidence type="ECO:0000313" key="10">
    <source>
        <dbReference type="EMBL" id="GEA83341.1"/>
    </source>
</evidence>
<proteinExistence type="inferred from homology"/>
<evidence type="ECO:0000256" key="8">
    <source>
        <dbReference type="SAM" id="MobiDB-lite"/>
    </source>
</evidence>
<name>A0A4Y3KFV2_9CELL</name>
<feature type="transmembrane region" description="Helical" evidence="9">
    <location>
        <begin position="162"/>
        <end position="182"/>
    </location>
</feature>
<dbReference type="GO" id="GO:0033214">
    <property type="term" value="P:siderophore-iron import into cell"/>
    <property type="evidence" value="ECO:0007669"/>
    <property type="project" value="TreeGrafter"/>
</dbReference>
<keyword evidence="3" id="KW-0813">Transport</keyword>
<comment type="caution">
    <text evidence="10">The sequence shown here is derived from an EMBL/GenBank/DDBJ whole genome shotgun (WGS) entry which is preliminary data.</text>
</comment>
<keyword evidence="11" id="KW-1185">Reference proteome</keyword>
<feature type="transmembrane region" description="Helical" evidence="9">
    <location>
        <begin position="262"/>
        <end position="285"/>
    </location>
</feature>
<dbReference type="EMBL" id="BJLQ01000004">
    <property type="protein sequence ID" value="GEA83341.1"/>
    <property type="molecule type" value="Genomic_DNA"/>
</dbReference>
<feature type="region of interest" description="Disordered" evidence="8">
    <location>
        <begin position="1"/>
        <end position="37"/>
    </location>
</feature>
<feature type="transmembrane region" description="Helical" evidence="9">
    <location>
        <begin position="377"/>
        <end position="397"/>
    </location>
</feature>
<comment type="similarity">
    <text evidence="2">Belongs to the binding-protein-dependent transport system permease family. FecCD subfamily.</text>
</comment>
<evidence type="ECO:0000256" key="3">
    <source>
        <dbReference type="ARBA" id="ARBA00022448"/>
    </source>
</evidence>
<dbReference type="InterPro" id="IPR037294">
    <property type="entry name" value="ABC_BtuC-like"/>
</dbReference>
<reference evidence="10 11" key="1">
    <citation type="submission" date="2019-06" db="EMBL/GenBank/DDBJ databases">
        <title>Whole genome shotgun sequence of Cellulomonas gelida NBRC 3748.</title>
        <authorList>
            <person name="Hosoyama A."/>
            <person name="Uohara A."/>
            <person name="Ohji S."/>
            <person name="Ichikawa N."/>
        </authorList>
    </citation>
    <scope>NUCLEOTIDE SEQUENCE [LARGE SCALE GENOMIC DNA]</scope>
    <source>
        <strain evidence="10 11">NBRC 3748</strain>
    </source>
</reference>
<keyword evidence="6 9" id="KW-1133">Transmembrane helix</keyword>
<evidence type="ECO:0000256" key="4">
    <source>
        <dbReference type="ARBA" id="ARBA00022475"/>
    </source>
</evidence>
<evidence type="ECO:0000256" key="5">
    <source>
        <dbReference type="ARBA" id="ARBA00022692"/>
    </source>
</evidence>
<dbReference type="GO" id="GO:0005886">
    <property type="term" value="C:plasma membrane"/>
    <property type="evidence" value="ECO:0007669"/>
    <property type="project" value="UniProtKB-SubCell"/>
</dbReference>